<sequence>MICLVEGIMIITGVNLFDDPQWNWAQVSVPEENVSLVLGDVIVPPARSIMMAFKYNGTTIIFDEINLSYTSYEFDPITSKLYPDAYHVTANSDEYRINVTINVIKNVPLVRSFPGALPDYVIFEQISDYDITLFKAGELVYSLNHGGFSEYTTHVVHTIYGKVLNAEGALVTVTNTRTGMSKQSTVASGYYSVDGNFLDYLVNDTAPWVADGDIMYIEAVKNQNRGNTTLIVNMSVDKQQAADISLQPQPE</sequence>
<protein>
    <submittedName>
        <fullName evidence="1">Uncharacterized protein</fullName>
    </submittedName>
</protein>
<gene>
    <name evidence="1" type="ORF">DKIIFCLB_00009</name>
</gene>
<organism evidence="1">
    <name type="scientific">Candidatus Methanophaga sp. ANME-1 ERB7</name>
    <dbReference type="NCBI Taxonomy" id="2759913"/>
    <lineage>
        <taxon>Archaea</taxon>
        <taxon>Methanobacteriati</taxon>
        <taxon>Methanobacteriota</taxon>
        <taxon>Stenosarchaea group</taxon>
        <taxon>Methanomicrobia</taxon>
        <taxon>Candidatus Methanophagales</taxon>
        <taxon>Candidatus Methanophagaceae</taxon>
        <taxon>Candidatus Methanophaga</taxon>
    </lineage>
</organism>
<dbReference type="EMBL" id="MT631701">
    <property type="protein sequence ID" value="QNO57761.1"/>
    <property type="molecule type" value="Genomic_DNA"/>
</dbReference>
<reference evidence="1" key="1">
    <citation type="submission" date="2020-06" db="EMBL/GenBank/DDBJ databases">
        <title>Unique genomic features of the anaerobic methanotrophic archaea.</title>
        <authorList>
            <person name="Chadwick G.L."/>
            <person name="Skennerton C.T."/>
            <person name="Laso-Perez R."/>
            <person name="Leu A.O."/>
            <person name="Speth D.R."/>
            <person name="Yu H."/>
            <person name="Morgan-Lang C."/>
            <person name="Hatzenpichler R."/>
            <person name="Goudeau D."/>
            <person name="Malmstrom R."/>
            <person name="Brazelton W.J."/>
            <person name="Woyke T."/>
            <person name="Hallam S.J."/>
            <person name="Tyson G.W."/>
            <person name="Wegener G."/>
            <person name="Boetius A."/>
            <person name="Orphan V."/>
        </authorList>
    </citation>
    <scope>NUCLEOTIDE SEQUENCE</scope>
</reference>
<accession>A0A7G9ZBX7</accession>
<name>A0A7G9ZBX7_9EURY</name>
<dbReference type="AlphaFoldDB" id="A0A7G9ZBX7"/>
<evidence type="ECO:0000313" key="1">
    <source>
        <dbReference type="EMBL" id="QNO57761.1"/>
    </source>
</evidence>
<proteinExistence type="predicted"/>